<dbReference type="Proteomes" id="UP000030146">
    <property type="component" value="Unassembled WGS sequence"/>
</dbReference>
<dbReference type="Gene3D" id="2.40.160.60">
    <property type="entry name" value="Outer membrane protein transport protein (OMPP1/FadL/TodX)"/>
    <property type="match status" value="2"/>
</dbReference>
<keyword evidence="1" id="KW-0732">Signal</keyword>
<dbReference type="NCBIfam" id="NF033709">
    <property type="entry name" value="PorV_fam"/>
    <property type="match status" value="1"/>
</dbReference>
<dbReference type="AlphaFoldDB" id="A0A099WW44"/>
<evidence type="ECO:0000313" key="5">
    <source>
        <dbReference type="Proteomes" id="UP000030130"/>
    </source>
</evidence>
<evidence type="ECO:0000313" key="6">
    <source>
        <dbReference type="Proteomes" id="UP000030146"/>
    </source>
</evidence>
<keyword evidence="6" id="KW-1185">Reference proteome</keyword>
<dbReference type="RefSeq" id="WP_026292235.1">
    <property type="nucleotide sequence ID" value="NZ_JQJE01000002.1"/>
</dbReference>
<evidence type="ECO:0000259" key="2">
    <source>
        <dbReference type="Pfam" id="PF19572"/>
    </source>
</evidence>
<dbReference type="EMBL" id="JRAK01000080">
    <property type="protein sequence ID" value="KGN87916.1"/>
    <property type="molecule type" value="Genomic_DNA"/>
</dbReference>
<dbReference type="EMBL" id="JRAI01000049">
    <property type="protein sequence ID" value="KGN85701.1"/>
    <property type="molecule type" value="Genomic_DNA"/>
</dbReference>
<dbReference type="NCBIfam" id="NF033710">
    <property type="entry name" value="T9SS_OM_PorV"/>
    <property type="match status" value="1"/>
</dbReference>
<proteinExistence type="predicted"/>
<dbReference type="Pfam" id="PF19572">
    <property type="entry name" value="PorV"/>
    <property type="match status" value="1"/>
</dbReference>
<organism evidence="4 6">
    <name type="scientific">Porphyromonas gulae</name>
    <dbReference type="NCBI Taxonomy" id="111105"/>
    <lineage>
        <taxon>Bacteria</taxon>
        <taxon>Pseudomonadati</taxon>
        <taxon>Bacteroidota</taxon>
        <taxon>Bacteroidia</taxon>
        <taxon>Bacteroidales</taxon>
        <taxon>Porphyromonadaceae</taxon>
        <taxon>Porphyromonas</taxon>
    </lineage>
</organism>
<accession>A0A099WW44</accession>
<reference evidence="4 6" key="2">
    <citation type="submission" date="2014-08" db="EMBL/GenBank/DDBJ databases">
        <title>Porphyromonas gulae strain:COT-052_OH3439 Genome sequencing.</title>
        <authorList>
            <person name="Wallis C."/>
            <person name="Deusch O."/>
            <person name="O'Flynn C."/>
            <person name="Davis I."/>
            <person name="Jospin G."/>
            <person name="Darling A.E."/>
            <person name="Coil D.A."/>
            <person name="Alexiev A."/>
            <person name="Horsfall A."/>
            <person name="Kirkwood N."/>
            <person name="Harris S."/>
            <person name="Eisen J.A."/>
        </authorList>
    </citation>
    <scope>NUCLEOTIDE SEQUENCE [LARGE SCALE GENOMIC DNA]</scope>
    <source>
        <strain evidence="6">COT-052 OH3439</strain>
        <strain evidence="4">COT-052_OH3439</strain>
    </source>
</reference>
<name>A0A099WW44_9PORP</name>
<protein>
    <submittedName>
        <fullName evidence="4">Membrane protein</fullName>
    </submittedName>
</protein>
<gene>
    <name evidence="3" type="ORF">HR08_05295</name>
    <name evidence="4" type="ORF">HR15_05645</name>
</gene>
<reference evidence="3 5" key="1">
    <citation type="submission" date="2014-08" db="EMBL/GenBank/DDBJ databases">
        <title>Porphyromonas gulae strain:COT-052_OH1451 Genome sequencing.</title>
        <authorList>
            <person name="Wallis C."/>
            <person name="Deusch O."/>
            <person name="O'Flynn C."/>
            <person name="Davis I."/>
            <person name="Jospin G."/>
            <person name="Darling A.E."/>
            <person name="Coil D.A."/>
            <person name="Alexiev A."/>
            <person name="Horsfall A."/>
            <person name="Kirkwood N."/>
            <person name="Harris S."/>
            <person name="Eisen J.A."/>
        </authorList>
    </citation>
    <scope>NUCLEOTIDE SEQUENCE [LARGE SCALE GENOMIC DNA]</scope>
    <source>
        <strain evidence="5">COT-052 OH1451</strain>
        <strain evidence="3">COT-052_OH1451</strain>
    </source>
</reference>
<dbReference type="InterPro" id="IPR047799">
    <property type="entry name" value="T9SS_OM_PorV"/>
</dbReference>
<evidence type="ECO:0000313" key="3">
    <source>
        <dbReference type="EMBL" id="KGN85701.1"/>
    </source>
</evidence>
<dbReference type="Proteomes" id="UP000030130">
    <property type="component" value="Unassembled WGS sequence"/>
</dbReference>
<dbReference type="STRING" id="111105.HR09_09190"/>
<feature type="chain" id="PRO_5010409777" evidence="1">
    <location>
        <begin position="28"/>
        <end position="391"/>
    </location>
</feature>
<evidence type="ECO:0000256" key="1">
    <source>
        <dbReference type="SAM" id="SignalP"/>
    </source>
</evidence>
<feature type="signal peptide" evidence="1">
    <location>
        <begin position="1"/>
        <end position="27"/>
    </location>
</feature>
<dbReference type="SUPFAM" id="SSF56935">
    <property type="entry name" value="Porins"/>
    <property type="match status" value="1"/>
</dbReference>
<dbReference type="eggNOG" id="COG2067">
    <property type="taxonomic scope" value="Bacteria"/>
</dbReference>
<sequence length="391" mass="43157">MIIKKMLKNRLLPLAITLLIAPMAIEAQEQLNVVHTSVPSLNISPDARAAGMGDIGVATTPDAYSQYWNPSKYAFVDTKAGISFSYTPWLSKLVNDIALMQMTGFYKLGTDENQAISASLRYFTLGKLETFDELGESMGEAHPNEFAVDLGYSRQLSEDFSMAVALRYIRSDQSTHNTGENQAGNAFAADIAGYLQKYVLLGNAESLWSLGFNVKNIGTKISYDGGATSFFIPTSLNLGTGLLYPIDDYNSISFNLELSKLLVPTPPIMDQNDQAGYEAALKKYQETSSISGIFSSFGDAPGGLKEEFREITWGLGAEYSYDDKFFVRAGYSYLHPTKGNLQYFTAGAGFKMNIFRIDASYLLSTIQSNPLDQTLRFTLAFDMDGLRNLFH</sequence>
<evidence type="ECO:0000313" key="4">
    <source>
        <dbReference type="EMBL" id="KGN87916.1"/>
    </source>
</evidence>
<dbReference type="OrthoDB" id="9758448at2"/>
<dbReference type="InterPro" id="IPR045741">
    <property type="entry name" value="PorV"/>
</dbReference>
<dbReference type="GeneID" id="57239057"/>
<comment type="caution">
    <text evidence="4">The sequence shown here is derived from an EMBL/GenBank/DDBJ whole genome shotgun (WGS) entry which is preliminary data.</text>
</comment>
<feature type="domain" description="Type IX secretion system protein PorV" evidence="2">
    <location>
        <begin position="28"/>
        <end position="267"/>
    </location>
</feature>